<dbReference type="GO" id="GO:0070041">
    <property type="term" value="F:rRNA (uridine-C5-)-methyltransferase activity"/>
    <property type="evidence" value="ECO:0007669"/>
    <property type="project" value="TreeGrafter"/>
</dbReference>
<dbReference type="PROSITE" id="PS01231">
    <property type="entry name" value="TRMA_2"/>
    <property type="match status" value="1"/>
</dbReference>
<dbReference type="SUPFAM" id="SSF53335">
    <property type="entry name" value="S-adenosyl-L-methionine-dependent methyltransferases"/>
    <property type="match status" value="1"/>
</dbReference>
<dbReference type="PANTHER" id="PTHR11061">
    <property type="entry name" value="RNA M5U METHYLTRANSFERASE"/>
    <property type="match status" value="1"/>
</dbReference>
<dbReference type="Gene3D" id="2.40.50.1070">
    <property type="match status" value="1"/>
</dbReference>
<dbReference type="NCBIfam" id="TIGR00479">
    <property type="entry name" value="rumA"/>
    <property type="match status" value="1"/>
</dbReference>
<reference evidence="6" key="2">
    <citation type="journal article" date="2021" name="PeerJ">
        <title>Extensive microbial diversity within the chicken gut microbiome revealed by metagenomics and culture.</title>
        <authorList>
            <person name="Gilroy R."/>
            <person name="Ravi A."/>
            <person name="Getino M."/>
            <person name="Pursley I."/>
            <person name="Horton D.L."/>
            <person name="Alikhan N.F."/>
            <person name="Baker D."/>
            <person name="Gharbi K."/>
            <person name="Hall N."/>
            <person name="Watson M."/>
            <person name="Adriaenssens E.M."/>
            <person name="Foster-Nyarko E."/>
            <person name="Jarju S."/>
            <person name="Secka A."/>
            <person name="Antonio M."/>
            <person name="Oren A."/>
            <person name="Chaudhuri R.R."/>
            <person name="La Ragione R."/>
            <person name="Hildebrand F."/>
            <person name="Pallen M.J."/>
        </authorList>
    </citation>
    <scope>NUCLEOTIDE SEQUENCE</scope>
    <source>
        <strain evidence="6">ChiGjej1B1-1684</strain>
    </source>
</reference>
<name>A0A9D1S7T0_9FIRM</name>
<dbReference type="EC" id="2.1.1.190" evidence="6"/>
<accession>A0A9D1S7T0</accession>
<dbReference type="PROSITE" id="PS51687">
    <property type="entry name" value="SAM_MT_RNA_M5U"/>
    <property type="match status" value="1"/>
</dbReference>
<keyword evidence="1 4" id="KW-0489">Methyltransferase</keyword>
<feature type="active site" evidence="5">
    <location>
        <position position="354"/>
    </location>
</feature>
<dbReference type="Pfam" id="PF05958">
    <property type="entry name" value="tRNA_U5-meth_tr"/>
    <property type="match status" value="1"/>
</dbReference>
<evidence type="ECO:0000313" key="6">
    <source>
        <dbReference type="EMBL" id="HIU50449.1"/>
    </source>
</evidence>
<keyword evidence="3 4" id="KW-0949">S-adenosyl-L-methionine</keyword>
<feature type="binding site" evidence="4">
    <location>
        <position position="278"/>
    </location>
    <ligand>
        <name>S-adenosyl-L-methionine</name>
        <dbReference type="ChEBI" id="CHEBI:59789"/>
    </ligand>
</feature>
<dbReference type="PANTHER" id="PTHR11061:SF30">
    <property type="entry name" value="TRNA (URACIL(54)-C(5))-METHYLTRANSFERASE"/>
    <property type="match status" value="1"/>
</dbReference>
<dbReference type="EMBL" id="DVNG01000083">
    <property type="protein sequence ID" value="HIU50449.1"/>
    <property type="molecule type" value="Genomic_DNA"/>
</dbReference>
<dbReference type="InterPro" id="IPR010280">
    <property type="entry name" value="U5_MeTrfase_fam"/>
</dbReference>
<proteinExistence type="inferred from homology"/>
<dbReference type="Proteomes" id="UP000824118">
    <property type="component" value="Unassembled WGS sequence"/>
</dbReference>
<evidence type="ECO:0000256" key="3">
    <source>
        <dbReference type="ARBA" id="ARBA00022691"/>
    </source>
</evidence>
<protein>
    <submittedName>
        <fullName evidence="6">23S rRNA (Uracil(1939)-C(5))-methyltransferase RlmD</fullName>
        <ecNumber evidence="6">2.1.1.190</ecNumber>
    </submittedName>
</protein>
<comment type="similarity">
    <text evidence="4">Belongs to the class I-like SAM-binding methyltransferase superfamily. RNA M5U methyltransferase family.</text>
</comment>
<keyword evidence="2 4" id="KW-0808">Transferase</keyword>
<organism evidence="6 7">
    <name type="scientific">Candidatus Limousia pullorum</name>
    <dbReference type="NCBI Taxonomy" id="2840860"/>
    <lineage>
        <taxon>Bacteria</taxon>
        <taxon>Bacillati</taxon>
        <taxon>Bacillota</taxon>
        <taxon>Clostridia</taxon>
        <taxon>Eubacteriales</taxon>
        <taxon>Oscillospiraceae</taxon>
        <taxon>Oscillospiraceae incertae sedis</taxon>
        <taxon>Candidatus Limousia</taxon>
    </lineage>
</organism>
<dbReference type="FunFam" id="3.40.50.150:FF:000009">
    <property type="entry name" value="23S rRNA (Uracil(1939)-C(5))-methyltransferase RlmD"/>
    <property type="match status" value="1"/>
</dbReference>
<dbReference type="InterPro" id="IPR030390">
    <property type="entry name" value="MeTrfase_TrmA_AS"/>
</dbReference>
<feature type="binding site" evidence="4">
    <location>
        <position position="228"/>
    </location>
    <ligand>
        <name>S-adenosyl-L-methionine</name>
        <dbReference type="ChEBI" id="CHEBI:59789"/>
    </ligand>
</feature>
<feature type="binding site" evidence="4">
    <location>
        <position position="326"/>
    </location>
    <ligand>
        <name>S-adenosyl-L-methionine</name>
        <dbReference type="ChEBI" id="CHEBI:59789"/>
    </ligand>
</feature>
<dbReference type="GO" id="GO:0070475">
    <property type="term" value="P:rRNA base methylation"/>
    <property type="evidence" value="ECO:0007669"/>
    <property type="project" value="TreeGrafter"/>
</dbReference>
<sequence>MAENKKPGNTLSTTEKKLTFCIKSKSCGACHLANLSYDQQLSLKTGTTIKLISKFCHIEPIIGAKNPTGYRNKAQAVFMRDKRNNLVSGIYRSSDGNAVPVDNCRLQTAKTNEIFKTLCLLFKSFKVKPFDPRTKSGYLRSVTIREAFATGEIMVIISAVTPDFPAKKTFCTALVGKHPEIKSVIFAQNKNTERLFQGTNSKVLYGKPYITDYLCGLEFHISPLSFYQINHDQTEILYNKAIELAQLSNEDTVLDAYCGIGTIGLVASKQAKSVIGFEINGDAVKSAIENAKLNKIKNVRFYKASDSEFFDFAGDEKLNFSTVFLDPPRAGCSQSFLSALCSKIKPKKIVYISCNPETQARDLRFLTKNGYKCKTSQPVDMFPYTNHIENIVLIEKVFISDVQ</sequence>
<evidence type="ECO:0000256" key="4">
    <source>
        <dbReference type="PROSITE-ProRule" id="PRU01024"/>
    </source>
</evidence>
<dbReference type="Gene3D" id="3.40.50.150">
    <property type="entry name" value="Vaccinia Virus protein VP39"/>
    <property type="match status" value="1"/>
</dbReference>
<evidence type="ECO:0000256" key="1">
    <source>
        <dbReference type="ARBA" id="ARBA00022603"/>
    </source>
</evidence>
<evidence type="ECO:0000256" key="5">
    <source>
        <dbReference type="PROSITE-ProRule" id="PRU10015"/>
    </source>
</evidence>
<reference evidence="6" key="1">
    <citation type="submission" date="2020-10" db="EMBL/GenBank/DDBJ databases">
        <authorList>
            <person name="Gilroy R."/>
        </authorList>
    </citation>
    <scope>NUCLEOTIDE SEQUENCE</scope>
    <source>
        <strain evidence="6">ChiGjej1B1-1684</strain>
    </source>
</reference>
<evidence type="ECO:0000313" key="7">
    <source>
        <dbReference type="Proteomes" id="UP000824118"/>
    </source>
</evidence>
<evidence type="ECO:0000256" key="2">
    <source>
        <dbReference type="ARBA" id="ARBA00022679"/>
    </source>
</evidence>
<dbReference type="AlphaFoldDB" id="A0A9D1S7T0"/>
<gene>
    <name evidence="6" type="primary">rlmD</name>
    <name evidence="6" type="ORF">IAD22_05500</name>
</gene>
<dbReference type="InterPro" id="IPR029063">
    <property type="entry name" value="SAM-dependent_MTases_sf"/>
</dbReference>
<feature type="active site" description="Nucleophile" evidence="4">
    <location>
        <position position="354"/>
    </location>
</feature>
<dbReference type="CDD" id="cd02440">
    <property type="entry name" value="AdoMet_MTases"/>
    <property type="match status" value="1"/>
</dbReference>
<feature type="binding site" evidence="4">
    <location>
        <position position="257"/>
    </location>
    <ligand>
        <name>S-adenosyl-L-methionine</name>
        <dbReference type="ChEBI" id="CHEBI:59789"/>
    </ligand>
</feature>
<comment type="caution">
    <text evidence="6">The sequence shown here is derived from an EMBL/GenBank/DDBJ whole genome shotgun (WGS) entry which is preliminary data.</text>
</comment>
<dbReference type="PROSITE" id="PS01230">
    <property type="entry name" value="TRMA_1"/>
    <property type="match status" value="1"/>
</dbReference>
<dbReference type="InterPro" id="IPR030391">
    <property type="entry name" value="MeTrfase_TrmA_CS"/>
</dbReference>